<evidence type="ECO:0000313" key="2">
    <source>
        <dbReference type="Proteomes" id="UP000886520"/>
    </source>
</evidence>
<keyword evidence="2" id="KW-1185">Reference proteome</keyword>
<organism evidence="1 2">
    <name type="scientific">Adiantum capillus-veneris</name>
    <name type="common">Maidenhair fern</name>
    <dbReference type="NCBI Taxonomy" id="13818"/>
    <lineage>
        <taxon>Eukaryota</taxon>
        <taxon>Viridiplantae</taxon>
        <taxon>Streptophyta</taxon>
        <taxon>Embryophyta</taxon>
        <taxon>Tracheophyta</taxon>
        <taxon>Polypodiopsida</taxon>
        <taxon>Polypodiidae</taxon>
        <taxon>Polypodiales</taxon>
        <taxon>Pteridineae</taxon>
        <taxon>Pteridaceae</taxon>
        <taxon>Vittarioideae</taxon>
        <taxon>Adiantum</taxon>
    </lineage>
</organism>
<name>A0A9D4ULG3_ADICA</name>
<accession>A0A9D4ULG3</accession>
<dbReference type="EMBL" id="JABFUD020000014">
    <property type="protein sequence ID" value="KAI5070084.1"/>
    <property type="molecule type" value="Genomic_DNA"/>
</dbReference>
<comment type="caution">
    <text evidence="1">The sequence shown here is derived from an EMBL/GenBank/DDBJ whole genome shotgun (WGS) entry which is preliminary data.</text>
</comment>
<evidence type="ECO:0000313" key="1">
    <source>
        <dbReference type="EMBL" id="KAI5070084.1"/>
    </source>
</evidence>
<protein>
    <submittedName>
        <fullName evidence="1">Uncharacterized protein</fullName>
    </submittedName>
</protein>
<sequence length="60" mass="6972">MVDKWEGHIVPVYAMTPFKVFLGFIVQVKARRVVCVNRMDTIVSSLRYDDFEVLPIQSNL</sequence>
<dbReference type="Proteomes" id="UP000886520">
    <property type="component" value="Chromosome 14"/>
</dbReference>
<reference evidence="1" key="1">
    <citation type="submission" date="2021-01" db="EMBL/GenBank/DDBJ databases">
        <title>Adiantum capillus-veneris genome.</title>
        <authorList>
            <person name="Fang Y."/>
            <person name="Liao Q."/>
        </authorList>
    </citation>
    <scope>NUCLEOTIDE SEQUENCE</scope>
    <source>
        <strain evidence="1">H3</strain>
        <tissue evidence="1">Leaf</tissue>
    </source>
</reference>
<dbReference type="AlphaFoldDB" id="A0A9D4ULG3"/>
<gene>
    <name evidence="1" type="ORF">GOP47_0014427</name>
</gene>
<proteinExistence type="predicted"/>